<dbReference type="EMBL" id="CP024047">
    <property type="protein sequence ID" value="AXR76487.1"/>
    <property type="molecule type" value="Genomic_DNA"/>
</dbReference>
<evidence type="ECO:0000313" key="4">
    <source>
        <dbReference type="Proteomes" id="UP000258613"/>
    </source>
</evidence>
<accession>A0A346PAE2</accession>
<dbReference type="KEGG" id="nan:AArc1_0134"/>
<proteinExistence type="predicted"/>
<protein>
    <recommendedName>
        <fullName evidence="6">C2H2-type domain-containing protein</fullName>
    </recommendedName>
</protein>
<dbReference type="Proteomes" id="UP000258707">
    <property type="component" value="Chromosome"/>
</dbReference>
<evidence type="ECO:0000313" key="3">
    <source>
        <dbReference type="EMBL" id="AXR80163.1"/>
    </source>
</evidence>
<keyword evidence="4" id="KW-1185">Reference proteome</keyword>
<dbReference type="RefSeq" id="WP_117362646.1">
    <property type="nucleotide sequence ID" value="NZ_CP024047.1"/>
</dbReference>
<evidence type="ECO:0000256" key="1">
    <source>
        <dbReference type="SAM" id="Phobius"/>
    </source>
</evidence>
<keyword evidence="1" id="KW-0472">Membrane</keyword>
<keyword evidence="1" id="KW-1133">Transmembrane helix</keyword>
<sequence>MPECEYCDATISDEDAYLTHLGSEHADELGGIDRRRVADHGSLNESDDAPSPTMAYVFFAMFAFFTAAMIWYLVFVGI</sequence>
<dbReference type="AlphaFoldDB" id="A0A346PAE2"/>
<reference evidence="4" key="2">
    <citation type="submission" date="2018-02" db="EMBL/GenBank/DDBJ databases">
        <title>Phenotypic and genomic properties of facultatively anaerobic sulfur-reducing natronoarchaea from hypersaline soda lakes.</title>
        <authorList>
            <person name="Sorokin D.Y."/>
            <person name="Kublanov I.V."/>
            <person name="Roman P."/>
            <person name="Sinninghe Damste J.S."/>
            <person name="Golyshin P.N."/>
            <person name="Rojo D."/>
            <person name="Ciordia S."/>
            <person name="Mena M.D.C."/>
            <person name="Ferrer M."/>
            <person name="Messina E."/>
            <person name="Smedile F."/>
            <person name="La Spada G."/>
            <person name="La Cono V."/>
            <person name="Yakimov M.M."/>
        </authorList>
    </citation>
    <scope>NUCLEOTIDE SEQUENCE [LARGE SCALE GENOMIC DNA]</scope>
    <source>
        <strain evidence="4">AArc-Mg</strain>
    </source>
</reference>
<keyword evidence="1" id="KW-0812">Transmembrane</keyword>
<reference evidence="5" key="1">
    <citation type="submission" date="2017-10" db="EMBL/GenBank/DDBJ databases">
        <title>Phenotypic and genomic properties of facultatively anaerobic sulfur-reducing natronoarchaea from hypersaline soda lakes.</title>
        <authorList>
            <person name="Sorokin D.Y."/>
            <person name="Kublanov I.V."/>
            <person name="Roman P."/>
            <person name="Sinninghe Damste J.S."/>
            <person name="Golyshin P.N."/>
            <person name="Rojo D."/>
            <person name="Ciordia S."/>
            <person name="Mena Md.C."/>
            <person name="Ferrer M."/>
            <person name="Messina E."/>
            <person name="Smedile F."/>
            <person name="La Spada G."/>
            <person name="La Cono V."/>
            <person name="Yakimov M.M."/>
        </authorList>
    </citation>
    <scope>NUCLEOTIDE SEQUENCE [LARGE SCALE GENOMIC DNA]</scope>
    <source>
        <strain evidence="5">AArc1</strain>
    </source>
</reference>
<feature type="transmembrane region" description="Helical" evidence="1">
    <location>
        <begin position="54"/>
        <end position="75"/>
    </location>
</feature>
<name>A0A346PAE2_9EURY</name>
<dbReference type="EMBL" id="CP027033">
    <property type="protein sequence ID" value="AXR80163.1"/>
    <property type="molecule type" value="Genomic_DNA"/>
</dbReference>
<evidence type="ECO:0000313" key="2">
    <source>
        <dbReference type="EMBL" id="AXR76487.1"/>
    </source>
</evidence>
<dbReference type="Proteomes" id="UP000258613">
    <property type="component" value="Chromosome"/>
</dbReference>
<evidence type="ECO:0000313" key="5">
    <source>
        <dbReference type="Proteomes" id="UP000258707"/>
    </source>
</evidence>
<organism evidence="2 5">
    <name type="scientific">Natrarchaeobaculum sulfurireducens</name>
    <dbReference type="NCBI Taxonomy" id="2044521"/>
    <lineage>
        <taxon>Archaea</taxon>
        <taxon>Methanobacteriati</taxon>
        <taxon>Methanobacteriota</taxon>
        <taxon>Stenosarchaea group</taxon>
        <taxon>Halobacteria</taxon>
        <taxon>Halobacteriales</taxon>
        <taxon>Natrialbaceae</taxon>
        <taxon>Natrarchaeobaculum</taxon>
    </lineage>
</organism>
<gene>
    <name evidence="2" type="ORF">AArc1_0134</name>
    <name evidence="3" type="ORF">AArcMg_0131</name>
</gene>
<dbReference type="GeneID" id="58747213"/>
<accession>A0A346PKW8</accession>
<dbReference type="OrthoDB" id="2572at2157"/>
<evidence type="ECO:0008006" key="6">
    <source>
        <dbReference type="Google" id="ProtNLM"/>
    </source>
</evidence>
<reference evidence="2" key="3">
    <citation type="journal article" date="2019" name="Int. J. Syst. Evol. Microbiol.">
        <title>Natronolimnobius sulfurireducens sp. nov. and Halalkaliarchaeum desulfuricum gen. nov., sp. nov., the first sulfur-respiring alkaliphilic haloarchaea from hypersaline alkaline lakes.</title>
        <authorList>
            <person name="Sorokin D.Y."/>
            <person name="Yakimov M."/>
            <person name="Messina E."/>
            <person name="Merkel A.Y."/>
            <person name="Bale N.J."/>
            <person name="Sinninghe Damste J.S."/>
        </authorList>
    </citation>
    <scope>NUCLEOTIDE SEQUENCE</scope>
    <source>
        <strain evidence="3">AArc-Mg</strain>
        <strain evidence="2">AArc1</strain>
    </source>
</reference>
<dbReference type="KEGG" id="nag:AArcMg_0131"/>